<dbReference type="CDD" id="cd01992">
    <property type="entry name" value="TilS_N"/>
    <property type="match status" value="1"/>
</dbReference>
<dbReference type="RefSeq" id="WP_127017966.1">
    <property type="nucleotide sequence ID" value="NZ_CP016379.1"/>
</dbReference>
<evidence type="ECO:0000256" key="6">
    <source>
        <dbReference type="ARBA" id="ARBA00022840"/>
    </source>
</evidence>
<keyword evidence="3 8" id="KW-0436">Ligase</keyword>
<keyword evidence="5 8" id="KW-0547">Nucleotide-binding</keyword>
<dbReference type="Gene3D" id="1.20.59.20">
    <property type="match status" value="1"/>
</dbReference>
<keyword evidence="11" id="KW-1185">Reference proteome</keyword>
<dbReference type="InterPro" id="IPR014729">
    <property type="entry name" value="Rossmann-like_a/b/a_fold"/>
</dbReference>
<evidence type="ECO:0000256" key="8">
    <source>
        <dbReference type="HAMAP-Rule" id="MF_01161"/>
    </source>
</evidence>
<feature type="binding site" evidence="8">
    <location>
        <begin position="28"/>
        <end position="33"/>
    </location>
    <ligand>
        <name>ATP</name>
        <dbReference type="ChEBI" id="CHEBI:30616"/>
    </ligand>
</feature>
<feature type="domain" description="Lysidine-tRNA(Ile) synthetase C-terminal" evidence="9">
    <location>
        <begin position="383"/>
        <end position="458"/>
    </location>
</feature>
<dbReference type="SUPFAM" id="SSF52402">
    <property type="entry name" value="Adenine nucleotide alpha hydrolases-like"/>
    <property type="match status" value="1"/>
</dbReference>
<dbReference type="EMBL" id="CP016379">
    <property type="protein sequence ID" value="AZR74604.1"/>
    <property type="molecule type" value="Genomic_DNA"/>
</dbReference>
<comment type="function">
    <text evidence="8">Ligates lysine onto the cytidine present at position 34 of the AUA codon-specific tRNA(Ile) that contains the anticodon CAU, in an ATP-dependent manner. Cytidine is converted to lysidine, thus changing the amino acid specificity of the tRNA from methionine to isoleucine.</text>
</comment>
<evidence type="ECO:0000256" key="3">
    <source>
        <dbReference type="ARBA" id="ARBA00022598"/>
    </source>
</evidence>
<dbReference type="NCBIfam" id="TIGR02432">
    <property type="entry name" value="lysidine_TilS_N"/>
    <property type="match status" value="1"/>
</dbReference>
<dbReference type="InterPro" id="IPR011063">
    <property type="entry name" value="TilS/TtcA_N"/>
</dbReference>
<dbReference type="Gene3D" id="3.40.50.620">
    <property type="entry name" value="HUPs"/>
    <property type="match status" value="1"/>
</dbReference>
<dbReference type="GO" id="GO:0005524">
    <property type="term" value="F:ATP binding"/>
    <property type="evidence" value="ECO:0007669"/>
    <property type="project" value="UniProtKB-UniRule"/>
</dbReference>
<dbReference type="SMART" id="SM00977">
    <property type="entry name" value="TilS_C"/>
    <property type="match status" value="1"/>
</dbReference>
<evidence type="ECO:0000259" key="9">
    <source>
        <dbReference type="SMART" id="SM00977"/>
    </source>
</evidence>
<dbReference type="PANTHER" id="PTHR43033">
    <property type="entry name" value="TRNA(ILE)-LYSIDINE SYNTHASE-RELATED"/>
    <property type="match status" value="1"/>
</dbReference>
<sequence>MTIYDKVRKAITEYQLVQDGELILAAVSGGPDSLAMLEILYELKDEFNYQLHVVHLNHKLRKEAKDEAEFVRQFAKSHEIPATILEYDIPALLKEEGGSVQDKAREVRYRLFNRVAEKVGATKIALGHHADDLAETVLMRFLRGAGLEGLVGFTARSRGNLIRPLIYVTREEIEAFCDEKGLTPCYDPSNAKPVYLRNRIRLKLIPMLEEEYNPNLRQQLVQMAHLLEEENLILEEYVSRIFENVLIKEEPEVLSFDLNVMSKKKPAILRRILRLGMEKLKGDKKDFYYQHYIKMQELILQGSPGKMVYLPDGYILYKGYKMLRLGKKEEILNQSLRQYTLTIPGETYLEESDLLIKAEVKEGQVLVKKDQAALDADLLGTALLIRSRKPGDWFYPLGLKGKKKLKDFLIDEKVDRFERNLIPIVTTLDGQIVWVAGYRVDDRFKVTPKTQKTCILTILKGGIKR</sequence>
<proteinExistence type="inferred from homology"/>
<dbReference type="Proteomes" id="UP000267250">
    <property type="component" value="Chromosome"/>
</dbReference>
<name>A0A3S9T208_9FIRM</name>
<comment type="subcellular location">
    <subcellularLocation>
        <location evidence="1 8">Cytoplasm</location>
    </subcellularLocation>
</comment>
<dbReference type="InterPro" id="IPR012796">
    <property type="entry name" value="Lysidine-tRNA-synth_C"/>
</dbReference>
<gene>
    <name evidence="8" type="primary">tilS</name>
    <name evidence="10" type="ORF">BBF96_15210</name>
</gene>
<evidence type="ECO:0000256" key="7">
    <source>
        <dbReference type="ARBA" id="ARBA00048539"/>
    </source>
</evidence>
<comment type="similarity">
    <text evidence="8">Belongs to the tRNA(Ile)-lysidine synthase family.</text>
</comment>
<keyword evidence="6 8" id="KW-0067">ATP-binding</keyword>
<organism evidence="10 11">
    <name type="scientific">Anoxybacter fermentans</name>
    <dbReference type="NCBI Taxonomy" id="1323375"/>
    <lineage>
        <taxon>Bacteria</taxon>
        <taxon>Bacillati</taxon>
        <taxon>Bacillota</taxon>
        <taxon>Clostridia</taxon>
        <taxon>Halanaerobiales</taxon>
        <taxon>Anoxybacter</taxon>
    </lineage>
</organism>
<evidence type="ECO:0000256" key="5">
    <source>
        <dbReference type="ARBA" id="ARBA00022741"/>
    </source>
</evidence>
<dbReference type="NCBIfam" id="TIGR02433">
    <property type="entry name" value="lysidine_TilS_C"/>
    <property type="match status" value="1"/>
</dbReference>
<dbReference type="KEGG" id="aft:BBF96_15210"/>
<evidence type="ECO:0000256" key="1">
    <source>
        <dbReference type="ARBA" id="ARBA00004496"/>
    </source>
</evidence>
<dbReference type="EC" id="6.3.4.19" evidence="8"/>
<evidence type="ECO:0000256" key="2">
    <source>
        <dbReference type="ARBA" id="ARBA00022490"/>
    </source>
</evidence>
<reference evidence="10 11" key="1">
    <citation type="submission" date="2016-07" db="EMBL/GenBank/DDBJ databases">
        <title>Genome and transcriptome analysis of iron-reducing fermentative bacteria Anoxybacter fermentans.</title>
        <authorList>
            <person name="Zeng X."/>
            <person name="Shao Z."/>
        </authorList>
    </citation>
    <scope>NUCLEOTIDE SEQUENCE [LARGE SCALE GENOMIC DNA]</scope>
    <source>
        <strain evidence="10 11">DY22613</strain>
    </source>
</reference>
<dbReference type="InterPro" id="IPR012094">
    <property type="entry name" value="tRNA_Ile_lys_synt"/>
</dbReference>
<comment type="domain">
    <text evidence="8">The N-terminal region contains the highly conserved SGGXDS motif, predicted to be a P-loop motif involved in ATP binding.</text>
</comment>
<dbReference type="SUPFAM" id="SSF82829">
    <property type="entry name" value="MesJ substrate recognition domain-like"/>
    <property type="match status" value="1"/>
</dbReference>
<dbReference type="InterPro" id="IPR012795">
    <property type="entry name" value="tRNA_Ile_lys_synt_N"/>
</dbReference>
<evidence type="ECO:0000313" key="10">
    <source>
        <dbReference type="EMBL" id="AZR74604.1"/>
    </source>
</evidence>
<evidence type="ECO:0000313" key="11">
    <source>
        <dbReference type="Proteomes" id="UP000267250"/>
    </source>
</evidence>
<dbReference type="Pfam" id="PF01171">
    <property type="entry name" value="ATP_bind_3"/>
    <property type="match status" value="1"/>
</dbReference>
<dbReference type="GO" id="GO:0006400">
    <property type="term" value="P:tRNA modification"/>
    <property type="evidence" value="ECO:0007669"/>
    <property type="project" value="UniProtKB-UniRule"/>
</dbReference>
<keyword evidence="2 8" id="KW-0963">Cytoplasm</keyword>
<dbReference type="PANTHER" id="PTHR43033:SF1">
    <property type="entry name" value="TRNA(ILE)-LYSIDINE SYNTHASE-RELATED"/>
    <property type="match status" value="1"/>
</dbReference>
<dbReference type="AlphaFoldDB" id="A0A3S9T208"/>
<accession>A0A3S9T208</accession>
<keyword evidence="4 8" id="KW-0819">tRNA processing</keyword>
<evidence type="ECO:0000256" key="4">
    <source>
        <dbReference type="ARBA" id="ARBA00022694"/>
    </source>
</evidence>
<dbReference type="Pfam" id="PF11734">
    <property type="entry name" value="TilS_C"/>
    <property type="match status" value="1"/>
</dbReference>
<dbReference type="SUPFAM" id="SSF56037">
    <property type="entry name" value="PheT/TilS domain"/>
    <property type="match status" value="1"/>
</dbReference>
<protein>
    <recommendedName>
        <fullName evidence="8">tRNA(Ile)-lysidine synthase</fullName>
        <ecNumber evidence="8">6.3.4.19</ecNumber>
    </recommendedName>
    <alternativeName>
        <fullName evidence="8">tRNA(Ile)-2-lysyl-cytidine synthase</fullName>
    </alternativeName>
    <alternativeName>
        <fullName evidence="8">tRNA(Ile)-lysidine synthetase</fullName>
    </alternativeName>
</protein>
<dbReference type="HAMAP" id="MF_01161">
    <property type="entry name" value="tRNA_Ile_lys_synt"/>
    <property type="match status" value="1"/>
</dbReference>
<dbReference type="GO" id="GO:0032267">
    <property type="term" value="F:tRNA(Ile)-lysidine synthase activity"/>
    <property type="evidence" value="ECO:0007669"/>
    <property type="project" value="UniProtKB-EC"/>
</dbReference>
<comment type="catalytic activity">
    <reaction evidence="7 8">
        <text>cytidine(34) in tRNA(Ile2) + L-lysine + ATP = lysidine(34) in tRNA(Ile2) + AMP + diphosphate + H(+)</text>
        <dbReference type="Rhea" id="RHEA:43744"/>
        <dbReference type="Rhea" id="RHEA-COMP:10625"/>
        <dbReference type="Rhea" id="RHEA-COMP:10670"/>
        <dbReference type="ChEBI" id="CHEBI:15378"/>
        <dbReference type="ChEBI" id="CHEBI:30616"/>
        <dbReference type="ChEBI" id="CHEBI:32551"/>
        <dbReference type="ChEBI" id="CHEBI:33019"/>
        <dbReference type="ChEBI" id="CHEBI:82748"/>
        <dbReference type="ChEBI" id="CHEBI:83665"/>
        <dbReference type="ChEBI" id="CHEBI:456215"/>
        <dbReference type="EC" id="6.3.4.19"/>
    </reaction>
</comment>
<dbReference type="GO" id="GO:0005737">
    <property type="term" value="C:cytoplasm"/>
    <property type="evidence" value="ECO:0007669"/>
    <property type="project" value="UniProtKB-SubCell"/>
</dbReference>
<dbReference type="OrthoDB" id="9807403at2"/>